<dbReference type="InterPro" id="IPR007263">
    <property type="entry name" value="DCC1-like"/>
</dbReference>
<dbReference type="EMBL" id="CP048788">
    <property type="protein sequence ID" value="QJF52410.1"/>
    <property type="molecule type" value="Genomic_DNA"/>
</dbReference>
<keyword evidence="2" id="KW-1185">Reference proteome</keyword>
<dbReference type="GO" id="GO:0015035">
    <property type="term" value="F:protein-disulfide reductase activity"/>
    <property type="evidence" value="ECO:0007669"/>
    <property type="project" value="InterPro"/>
</dbReference>
<evidence type="ECO:0000313" key="1">
    <source>
        <dbReference type="EMBL" id="QJF52410.1"/>
    </source>
</evidence>
<dbReference type="KEGG" id="rpon:G3256_15160"/>
<dbReference type="RefSeq" id="WP_169641629.1">
    <property type="nucleotide sequence ID" value="NZ_CP048788.1"/>
</dbReference>
<dbReference type="Pfam" id="PF04134">
    <property type="entry name" value="DCC1-like"/>
    <property type="match status" value="1"/>
</dbReference>
<sequence length="138" mass="15494">MSNSSDPRLHVLYNASCPICSREIDHYAALSTTQSLPLAFDDLNEPDTLKRWGLSREVAAKRLHVRREGVVISGLPAFIAIWREIPRYTWLARVVGAPVIRTAAGAVYDMVLAPLLWRSDRMRMRRNGCDSGTCAPEK</sequence>
<accession>A0A858SVV4</accession>
<dbReference type="AlphaFoldDB" id="A0A858SVV4"/>
<evidence type="ECO:0000313" key="2">
    <source>
        <dbReference type="Proteomes" id="UP000503308"/>
    </source>
</evidence>
<proteinExistence type="predicted"/>
<reference evidence="1 2" key="1">
    <citation type="submission" date="2020-02" db="EMBL/GenBank/DDBJ databases">
        <title>Genome sequence of Roseobacter ponti.</title>
        <authorList>
            <person name="Hollensteiner J."/>
            <person name="Schneider D."/>
            <person name="Poehlein A."/>
            <person name="Daniel R."/>
        </authorList>
    </citation>
    <scope>NUCLEOTIDE SEQUENCE [LARGE SCALE GENOMIC DNA]</scope>
    <source>
        <strain evidence="1 2">DSM 106830</strain>
    </source>
</reference>
<gene>
    <name evidence="1" type="ORF">G3256_15160</name>
</gene>
<dbReference type="Proteomes" id="UP000503308">
    <property type="component" value="Chromosome"/>
</dbReference>
<organism evidence="1 2">
    <name type="scientific">Roseobacter ponti</name>
    <dbReference type="NCBI Taxonomy" id="1891787"/>
    <lineage>
        <taxon>Bacteria</taxon>
        <taxon>Pseudomonadati</taxon>
        <taxon>Pseudomonadota</taxon>
        <taxon>Alphaproteobacteria</taxon>
        <taxon>Rhodobacterales</taxon>
        <taxon>Roseobacteraceae</taxon>
        <taxon>Roseobacter</taxon>
    </lineage>
</organism>
<protein>
    <submittedName>
        <fullName evidence="1">DUF393 domain-containing protein</fullName>
    </submittedName>
</protein>
<name>A0A858SVV4_9RHOB</name>